<feature type="transmembrane region" description="Helical" evidence="1">
    <location>
        <begin position="17"/>
        <end position="36"/>
    </location>
</feature>
<keyword evidence="1" id="KW-1133">Transmembrane helix</keyword>
<evidence type="ECO:0000256" key="1">
    <source>
        <dbReference type="SAM" id="Phobius"/>
    </source>
</evidence>
<comment type="caution">
    <text evidence="2">The sequence shown here is derived from an EMBL/GenBank/DDBJ whole genome shotgun (WGS) entry which is preliminary data.</text>
</comment>
<name>A0AAE0UAX7_SORBR</name>
<keyword evidence="1" id="KW-0472">Membrane</keyword>
<dbReference type="AlphaFoldDB" id="A0AAE0UAX7"/>
<protein>
    <submittedName>
        <fullName evidence="2">Uncharacterized protein</fullName>
    </submittedName>
</protein>
<gene>
    <name evidence="2" type="ORF">B0T20DRAFT_248280</name>
</gene>
<proteinExistence type="predicted"/>
<dbReference type="EMBL" id="JAUTDP010000008">
    <property type="protein sequence ID" value="KAK3397060.1"/>
    <property type="molecule type" value="Genomic_DNA"/>
</dbReference>
<reference evidence="2" key="2">
    <citation type="submission" date="2023-07" db="EMBL/GenBank/DDBJ databases">
        <authorList>
            <consortium name="Lawrence Berkeley National Laboratory"/>
            <person name="Haridas S."/>
            <person name="Hensen N."/>
            <person name="Bonometti L."/>
            <person name="Westerberg I."/>
            <person name="Brannstrom I.O."/>
            <person name="Guillou S."/>
            <person name="Cros-Aarteil S."/>
            <person name="Calhoun S."/>
            <person name="Kuo A."/>
            <person name="Mondo S."/>
            <person name="Pangilinan J."/>
            <person name="Riley R."/>
            <person name="LaButti K."/>
            <person name="Andreopoulos B."/>
            <person name="Lipzen A."/>
            <person name="Chen C."/>
            <person name="Yanf M."/>
            <person name="Daum C."/>
            <person name="Ng V."/>
            <person name="Clum A."/>
            <person name="Steindorff A."/>
            <person name="Ohm R."/>
            <person name="Martin F."/>
            <person name="Silar P."/>
            <person name="Natvig D."/>
            <person name="Lalanne C."/>
            <person name="Gautier V."/>
            <person name="Ament-velasquez S.L."/>
            <person name="Kruys A."/>
            <person name="Hutchinson M.I."/>
            <person name="Powell A.J."/>
            <person name="Barry K."/>
            <person name="Miller A.N."/>
            <person name="Grigoriev I.V."/>
            <person name="Debuchy R."/>
            <person name="Gladieux P."/>
            <person name="Thoren M.H."/>
            <person name="Johannesson H."/>
        </authorList>
    </citation>
    <scope>NUCLEOTIDE SEQUENCE</scope>
    <source>
        <strain evidence="2">FGSC 1904</strain>
    </source>
</reference>
<evidence type="ECO:0000313" key="2">
    <source>
        <dbReference type="EMBL" id="KAK3397060.1"/>
    </source>
</evidence>
<organism evidence="2 3">
    <name type="scientific">Sordaria brevicollis</name>
    <dbReference type="NCBI Taxonomy" id="83679"/>
    <lineage>
        <taxon>Eukaryota</taxon>
        <taxon>Fungi</taxon>
        <taxon>Dikarya</taxon>
        <taxon>Ascomycota</taxon>
        <taxon>Pezizomycotina</taxon>
        <taxon>Sordariomycetes</taxon>
        <taxon>Sordariomycetidae</taxon>
        <taxon>Sordariales</taxon>
        <taxon>Sordariaceae</taxon>
        <taxon>Sordaria</taxon>
    </lineage>
</organism>
<dbReference type="Proteomes" id="UP001281003">
    <property type="component" value="Unassembled WGS sequence"/>
</dbReference>
<accession>A0AAE0UAX7</accession>
<keyword evidence="3" id="KW-1185">Reference proteome</keyword>
<keyword evidence="1" id="KW-0812">Transmembrane</keyword>
<evidence type="ECO:0000313" key="3">
    <source>
        <dbReference type="Proteomes" id="UP001281003"/>
    </source>
</evidence>
<sequence length="152" mass="17171">MEPAYRRFLSECERDRFSAHLFLFLSIPVFIAVKYLSSSRLVSSFWDLLSLKTRRTASYISTHACEIEPAFYPASAYPFYFSQLVSTIPSSLWDCRLTWNVSVTNRNLLVSISPRVSTDFHTCSSNCSITSPITNHGPLIGKNPLGLSVVHI</sequence>
<reference evidence="2" key="1">
    <citation type="journal article" date="2023" name="Mol. Phylogenet. Evol.">
        <title>Genome-scale phylogeny and comparative genomics of the fungal order Sordariales.</title>
        <authorList>
            <person name="Hensen N."/>
            <person name="Bonometti L."/>
            <person name="Westerberg I."/>
            <person name="Brannstrom I.O."/>
            <person name="Guillou S."/>
            <person name="Cros-Aarteil S."/>
            <person name="Calhoun S."/>
            <person name="Haridas S."/>
            <person name="Kuo A."/>
            <person name="Mondo S."/>
            <person name="Pangilinan J."/>
            <person name="Riley R."/>
            <person name="LaButti K."/>
            <person name="Andreopoulos B."/>
            <person name="Lipzen A."/>
            <person name="Chen C."/>
            <person name="Yan M."/>
            <person name="Daum C."/>
            <person name="Ng V."/>
            <person name="Clum A."/>
            <person name="Steindorff A."/>
            <person name="Ohm R.A."/>
            <person name="Martin F."/>
            <person name="Silar P."/>
            <person name="Natvig D.O."/>
            <person name="Lalanne C."/>
            <person name="Gautier V."/>
            <person name="Ament-Velasquez S.L."/>
            <person name="Kruys A."/>
            <person name="Hutchinson M.I."/>
            <person name="Powell A.J."/>
            <person name="Barry K."/>
            <person name="Miller A.N."/>
            <person name="Grigoriev I.V."/>
            <person name="Debuchy R."/>
            <person name="Gladieux P."/>
            <person name="Hiltunen Thoren M."/>
            <person name="Johannesson H."/>
        </authorList>
    </citation>
    <scope>NUCLEOTIDE SEQUENCE</scope>
    <source>
        <strain evidence="2">FGSC 1904</strain>
    </source>
</reference>